<evidence type="ECO:0008006" key="3">
    <source>
        <dbReference type="Google" id="ProtNLM"/>
    </source>
</evidence>
<dbReference type="RefSeq" id="WP_105043134.1">
    <property type="nucleotide sequence ID" value="NZ_MQWA01000001.1"/>
</dbReference>
<dbReference type="NCBIfam" id="TIGR01175">
    <property type="entry name" value="pilM"/>
    <property type="match status" value="1"/>
</dbReference>
<dbReference type="InterPro" id="IPR054809">
    <property type="entry name" value="Amuc_1101-like"/>
</dbReference>
<dbReference type="SUPFAM" id="SSF53067">
    <property type="entry name" value="Actin-like ATPase domain"/>
    <property type="match status" value="2"/>
</dbReference>
<name>A0A2S7U288_9BACT</name>
<evidence type="ECO:0000313" key="1">
    <source>
        <dbReference type="EMBL" id="PQJ28637.1"/>
    </source>
</evidence>
<sequence>MADPQSIITLNIGSQTVSMGHFSRSKNGGLILKAYETTGILADPSAEMTRLPQVRLAVSELASKLGLNKDKVDYAISGQSVFTRFVKLPMLEDDDLEQLVAFEAQQHVPFPINEVIWDWQLLESPGSEREVVLVAIKGDALDELNDCVTDSGLKTGDVDTAPMALANAFLYNYGDIGETSLLIDIGARTSNLIYVEGKRVFTRSIAIGGAAITSAISKEYNVPYIEAESQKVSNGMVALDTRHTSSMDELTGALASCIRTSLNRMPAEIARTTNFYRSQHGGSAPTRVFLAGGGSNLPRVGDFFQQKLRLPVEYFNPLKRISVGQEIDVDKVSAQAHQLGELVGVALRSIDSALVSIDLVPEVVQSERDETRRRPFLIGAAAVTLAAFATLYNSNSMKAGDAERKLKIVSERIDGLNDFAEPIEDEVKREAVIQEFSDQFVQAHYGQRYWLEVVDDLKQRFGHTHVWVTDVSPLINYQVGSEKPAEEAVRGDFADLQYGVSGVIEPKLDEPEFLARNRPNRNYVAPEINAVRIKGLWRGFGGASRVNDLVKMLTSESHFFTLEVEDKSGNRPVTRTLTASEYSETESMLKEGDFAATFTVTIPLKKPLPLR</sequence>
<dbReference type="InterPro" id="IPR005883">
    <property type="entry name" value="PilM"/>
</dbReference>
<comment type="caution">
    <text evidence="1">The sequence shown here is derived from an EMBL/GenBank/DDBJ whole genome shotgun (WGS) entry which is preliminary data.</text>
</comment>
<dbReference type="Gene3D" id="3.30.420.40">
    <property type="match status" value="2"/>
</dbReference>
<reference evidence="1 2" key="1">
    <citation type="submission" date="2016-12" db="EMBL/GenBank/DDBJ databases">
        <title>Study of bacterial adaptation to deep sea.</title>
        <authorList>
            <person name="Song J."/>
            <person name="Yoshizawa S."/>
            <person name="Kogure K."/>
        </authorList>
    </citation>
    <scope>NUCLEOTIDE SEQUENCE [LARGE SCALE GENOMIC DNA]</scope>
    <source>
        <strain evidence="1 2">SAORIC-165</strain>
    </source>
</reference>
<organism evidence="1 2">
    <name type="scientific">Rubritalea profundi</name>
    <dbReference type="NCBI Taxonomy" id="1658618"/>
    <lineage>
        <taxon>Bacteria</taxon>
        <taxon>Pseudomonadati</taxon>
        <taxon>Verrucomicrobiota</taxon>
        <taxon>Verrucomicrobiia</taxon>
        <taxon>Verrucomicrobiales</taxon>
        <taxon>Rubritaleaceae</taxon>
        <taxon>Rubritalea</taxon>
    </lineage>
</organism>
<gene>
    <name evidence="1" type="ORF">BSZ32_09055</name>
</gene>
<keyword evidence="2" id="KW-1185">Reference proteome</keyword>
<dbReference type="AlphaFoldDB" id="A0A2S7U288"/>
<dbReference type="OrthoDB" id="9783426at2"/>
<protein>
    <recommendedName>
        <fullName evidence="3">SHS2 domain-containing protein</fullName>
    </recommendedName>
</protein>
<accession>A0A2S7U288</accession>
<dbReference type="PANTHER" id="PTHR32432:SF3">
    <property type="entry name" value="ETHANOLAMINE UTILIZATION PROTEIN EUTJ"/>
    <property type="match status" value="1"/>
</dbReference>
<dbReference type="InterPro" id="IPR050696">
    <property type="entry name" value="FtsA/MreB"/>
</dbReference>
<dbReference type="InterPro" id="IPR043129">
    <property type="entry name" value="ATPase_NBD"/>
</dbReference>
<dbReference type="Pfam" id="PF11104">
    <property type="entry name" value="PilM_2"/>
    <property type="match status" value="1"/>
</dbReference>
<dbReference type="EMBL" id="MQWA01000001">
    <property type="protein sequence ID" value="PQJ28637.1"/>
    <property type="molecule type" value="Genomic_DNA"/>
</dbReference>
<proteinExistence type="predicted"/>
<dbReference type="CDD" id="cd24049">
    <property type="entry name" value="ASKHA_NBD_PilM"/>
    <property type="match status" value="1"/>
</dbReference>
<dbReference type="NCBIfam" id="NF045709">
    <property type="entry name" value="Amuc_1101_fam"/>
    <property type="match status" value="1"/>
</dbReference>
<dbReference type="PANTHER" id="PTHR32432">
    <property type="entry name" value="CELL DIVISION PROTEIN FTSA-RELATED"/>
    <property type="match status" value="1"/>
</dbReference>
<dbReference type="Proteomes" id="UP000239907">
    <property type="component" value="Unassembled WGS sequence"/>
</dbReference>
<dbReference type="Gene3D" id="3.30.1490.300">
    <property type="match status" value="1"/>
</dbReference>
<evidence type="ECO:0000313" key="2">
    <source>
        <dbReference type="Proteomes" id="UP000239907"/>
    </source>
</evidence>